<evidence type="ECO:0000256" key="3">
    <source>
        <dbReference type="ARBA" id="ARBA00012483"/>
    </source>
</evidence>
<keyword evidence="8" id="KW-1185">Reference proteome</keyword>
<protein>
    <recommendedName>
        <fullName evidence="3">RING-type E3 ubiquitin transferase</fullName>
        <ecNumber evidence="3">2.3.2.27</ecNumber>
    </recommendedName>
</protein>
<comment type="pathway">
    <text evidence="2">Protein modification; protein ubiquitination.</text>
</comment>
<dbReference type="SMART" id="SM00504">
    <property type="entry name" value="Ubox"/>
    <property type="match status" value="1"/>
</dbReference>
<dbReference type="InterPro" id="IPR003613">
    <property type="entry name" value="Ubox_domain"/>
</dbReference>
<dbReference type="SUPFAM" id="SSF57850">
    <property type="entry name" value="RING/U-box"/>
    <property type="match status" value="1"/>
</dbReference>
<dbReference type="GO" id="GO:0016567">
    <property type="term" value="P:protein ubiquitination"/>
    <property type="evidence" value="ECO:0007669"/>
    <property type="project" value="InterPro"/>
</dbReference>
<dbReference type="InterPro" id="IPR016024">
    <property type="entry name" value="ARM-type_fold"/>
</dbReference>
<dbReference type="Pfam" id="PF04564">
    <property type="entry name" value="U-box"/>
    <property type="match status" value="1"/>
</dbReference>
<keyword evidence="4" id="KW-0808">Transferase</keyword>
<dbReference type="Gene3D" id="3.30.40.10">
    <property type="entry name" value="Zinc/RING finger domain, C3HC4 (zinc finger)"/>
    <property type="match status" value="1"/>
</dbReference>
<evidence type="ECO:0000313" key="7">
    <source>
        <dbReference type="EMBL" id="KAH9298122.1"/>
    </source>
</evidence>
<gene>
    <name evidence="7" type="ORF">KI387_029804</name>
</gene>
<dbReference type="CDD" id="cd16664">
    <property type="entry name" value="RING-Ubox_PUB"/>
    <property type="match status" value="1"/>
</dbReference>
<dbReference type="InterPro" id="IPR011989">
    <property type="entry name" value="ARM-like"/>
</dbReference>
<feature type="coiled-coil region" evidence="5">
    <location>
        <begin position="195"/>
        <end position="225"/>
    </location>
</feature>
<evidence type="ECO:0000256" key="5">
    <source>
        <dbReference type="SAM" id="Coils"/>
    </source>
</evidence>
<dbReference type="GO" id="GO:0007166">
    <property type="term" value="P:cell surface receptor signaling pathway"/>
    <property type="evidence" value="ECO:0007669"/>
    <property type="project" value="InterPro"/>
</dbReference>
<sequence length="417" mass="46673">MTDAATTIGLNIANELIGKVLMQIRETGGAAHNVMFAKRSFREFQSHISKIEPILVALWQRNVQGSSESVRVALEELELQLKAASKLISSYTSGSWMYLFLKRKLLPDEMKEITSGIERSLNALRIATLDVSLDIKEKTLALCETMRNAEFKAEVGTESLAGEIEREMQHMHSDSRQVFQLIVQVANAMGVSIDHSSLDSEIAKVRAKKEDLENSKKEAEAYMLNQIQAFLCRSGIVSADSYSSSTPPVSQQEQVPLYFFCPLNKTIMEDPVDLETGITYEKSAIDKWFQNGNTTCPVNKCEVRSRHFIPNHNLRELIQEWKDNNAKFRIETAAPKLAFQQATVQAQAEAEAALADLCTLCSKRSSYSRLIGDKNLIPAIFALTSSNLQSLRLRAMQCLSCLAQHNTNKASLLFLAW</sequence>
<dbReference type="InterPro" id="IPR052608">
    <property type="entry name" value="U-box_domain_protein"/>
</dbReference>
<proteinExistence type="predicted"/>
<reference evidence="7 8" key="1">
    <citation type="journal article" date="2021" name="Nat. Plants">
        <title>The Taxus genome provides insights into paclitaxel biosynthesis.</title>
        <authorList>
            <person name="Xiong X."/>
            <person name="Gou J."/>
            <person name="Liao Q."/>
            <person name="Li Y."/>
            <person name="Zhou Q."/>
            <person name="Bi G."/>
            <person name="Li C."/>
            <person name="Du R."/>
            <person name="Wang X."/>
            <person name="Sun T."/>
            <person name="Guo L."/>
            <person name="Liang H."/>
            <person name="Lu P."/>
            <person name="Wu Y."/>
            <person name="Zhang Z."/>
            <person name="Ro D.K."/>
            <person name="Shang Y."/>
            <person name="Huang S."/>
            <person name="Yan J."/>
        </authorList>
    </citation>
    <scope>NUCLEOTIDE SEQUENCE [LARGE SCALE GENOMIC DNA]</scope>
    <source>
        <strain evidence="7">Ta-2019</strain>
    </source>
</reference>
<dbReference type="AlphaFoldDB" id="A0AA38FDZ7"/>
<evidence type="ECO:0000256" key="1">
    <source>
        <dbReference type="ARBA" id="ARBA00000900"/>
    </source>
</evidence>
<dbReference type="EC" id="2.3.2.27" evidence="3"/>
<dbReference type="OMA" id="IEREMQH"/>
<evidence type="ECO:0000313" key="8">
    <source>
        <dbReference type="Proteomes" id="UP000824469"/>
    </source>
</evidence>
<evidence type="ECO:0000256" key="4">
    <source>
        <dbReference type="ARBA" id="ARBA00022679"/>
    </source>
</evidence>
<accession>A0AA38FDZ7</accession>
<dbReference type="PANTHER" id="PTHR45958">
    <property type="entry name" value="RING-TYPE E3 UBIQUITIN TRANSFERASE"/>
    <property type="match status" value="1"/>
</dbReference>
<dbReference type="PANTHER" id="PTHR45958:SF18">
    <property type="entry name" value="U-BOX DOMAIN-CONTAINING PROTEIN"/>
    <property type="match status" value="1"/>
</dbReference>
<dbReference type="Gene3D" id="1.20.930.20">
    <property type="entry name" value="Adaptor protein Cbl, N-terminal domain"/>
    <property type="match status" value="1"/>
</dbReference>
<dbReference type="Proteomes" id="UP000824469">
    <property type="component" value="Unassembled WGS sequence"/>
</dbReference>
<feature type="domain" description="U-box" evidence="6">
    <location>
        <begin position="254"/>
        <end position="328"/>
    </location>
</feature>
<dbReference type="CDD" id="cd21037">
    <property type="entry name" value="MLKL_NTD"/>
    <property type="match status" value="1"/>
</dbReference>
<evidence type="ECO:0000256" key="2">
    <source>
        <dbReference type="ARBA" id="ARBA00004906"/>
    </source>
</evidence>
<dbReference type="EMBL" id="JAHRHJ020000010">
    <property type="protein sequence ID" value="KAH9298122.1"/>
    <property type="molecule type" value="Genomic_DNA"/>
</dbReference>
<comment type="catalytic activity">
    <reaction evidence="1">
        <text>S-ubiquitinyl-[E2 ubiquitin-conjugating enzyme]-L-cysteine + [acceptor protein]-L-lysine = [E2 ubiquitin-conjugating enzyme]-L-cysteine + N(6)-ubiquitinyl-[acceptor protein]-L-lysine.</text>
        <dbReference type="EC" id="2.3.2.27"/>
    </reaction>
</comment>
<dbReference type="InterPro" id="IPR059179">
    <property type="entry name" value="MLKL-like_MCAfunc"/>
</dbReference>
<name>A0AA38FDZ7_TAXCH</name>
<organism evidence="7 8">
    <name type="scientific">Taxus chinensis</name>
    <name type="common">Chinese yew</name>
    <name type="synonym">Taxus wallichiana var. chinensis</name>
    <dbReference type="NCBI Taxonomy" id="29808"/>
    <lineage>
        <taxon>Eukaryota</taxon>
        <taxon>Viridiplantae</taxon>
        <taxon>Streptophyta</taxon>
        <taxon>Embryophyta</taxon>
        <taxon>Tracheophyta</taxon>
        <taxon>Spermatophyta</taxon>
        <taxon>Pinopsida</taxon>
        <taxon>Pinidae</taxon>
        <taxon>Conifers II</taxon>
        <taxon>Cupressales</taxon>
        <taxon>Taxaceae</taxon>
        <taxon>Taxus</taxon>
    </lineage>
</organism>
<dbReference type="GO" id="GO:0061630">
    <property type="term" value="F:ubiquitin protein ligase activity"/>
    <property type="evidence" value="ECO:0007669"/>
    <property type="project" value="UniProtKB-EC"/>
</dbReference>
<evidence type="ECO:0000259" key="6">
    <source>
        <dbReference type="PROSITE" id="PS51698"/>
    </source>
</evidence>
<feature type="non-terminal residue" evidence="7">
    <location>
        <position position="417"/>
    </location>
</feature>
<dbReference type="SUPFAM" id="SSF48371">
    <property type="entry name" value="ARM repeat"/>
    <property type="match status" value="1"/>
</dbReference>
<dbReference type="PROSITE" id="PS51698">
    <property type="entry name" value="U_BOX"/>
    <property type="match status" value="1"/>
</dbReference>
<keyword evidence="5" id="KW-0175">Coiled coil</keyword>
<dbReference type="InterPro" id="IPR045210">
    <property type="entry name" value="RING-Ubox_PUB"/>
</dbReference>
<dbReference type="InterPro" id="IPR013083">
    <property type="entry name" value="Znf_RING/FYVE/PHD"/>
</dbReference>
<dbReference type="InterPro" id="IPR036537">
    <property type="entry name" value="Adaptor_Cbl_N_dom_sf"/>
</dbReference>
<dbReference type="Gene3D" id="1.25.10.10">
    <property type="entry name" value="Leucine-rich Repeat Variant"/>
    <property type="match status" value="1"/>
</dbReference>
<comment type="caution">
    <text evidence="7">The sequence shown here is derived from an EMBL/GenBank/DDBJ whole genome shotgun (WGS) entry which is preliminary data.</text>
</comment>